<organism evidence="1 2">
    <name type="scientific">Claviceps africana</name>
    <dbReference type="NCBI Taxonomy" id="83212"/>
    <lineage>
        <taxon>Eukaryota</taxon>
        <taxon>Fungi</taxon>
        <taxon>Dikarya</taxon>
        <taxon>Ascomycota</taxon>
        <taxon>Pezizomycotina</taxon>
        <taxon>Sordariomycetes</taxon>
        <taxon>Hypocreomycetidae</taxon>
        <taxon>Hypocreales</taxon>
        <taxon>Clavicipitaceae</taxon>
        <taxon>Claviceps</taxon>
    </lineage>
</organism>
<gene>
    <name evidence="1" type="ORF">E4U42_004669</name>
</gene>
<dbReference type="OrthoDB" id="4424523at2759"/>
<accession>A0A8K0JBW4</accession>
<dbReference type="Proteomes" id="UP000811619">
    <property type="component" value="Unassembled WGS sequence"/>
</dbReference>
<sequence length="245" mass="28808">MSIPTADPAPAAKPMIYLDVMSKRDIDFDSLEFSMTSDELRDSVWGFVIYRCSDGDQSAWEHMLHDIRSEVQECLRFYVREDLLPLHDLHVIDDPALYGATSHEVRDHFHSWVAEDIKFRLPPKVTELATEDAMWMNPRYLYCLFADDICLESMRYPGTNSPVVKILDKSWGPLSPEKRNYKVAAPFHDGVTEEIEEDVGWMYLPLDYYMWKYEGLARNDWYTTYMRPPYIDGDEEESELIGYWM</sequence>
<keyword evidence="2" id="KW-1185">Reference proteome</keyword>
<evidence type="ECO:0000313" key="2">
    <source>
        <dbReference type="Proteomes" id="UP000811619"/>
    </source>
</evidence>
<name>A0A8K0JBW4_9HYPO</name>
<proteinExistence type="predicted"/>
<comment type="caution">
    <text evidence="1">The sequence shown here is derived from an EMBL/GenBank/DDBJ whole genome shotgun (WGS) entry which is preliminary data.</text>
</comment>
<dbReference type="EMBL" id="SRPY01000042">
    <property type="protein sequence ID" value="KAG5929742.1"/>
    <property type="molecule type" value="Genomic_DNA"/>
</dbReference>
<protein>
    <submittedName>
        <fullName evidence="1">Uncharacterized protein</fullName>
    </submittedName>
</protein>
<dbReference type="AlphaFoldDB" id="A0A8K0JBW4"/>
<evidence type="ECO:0000313" key="1">
    <source>
        <dbReference type="EMBL" id="KAG5929742.1"/>
    </source>
</evidence>
<reference evidence="1" key="1">
    <citation type="journal article" date="2020" name="bioRxiv">
        <title>Whole genome comparisons of ergot fungi reveals the divergence and evolution of species within the genus Claviceps are the result of varying mechanisms driving genome evolution and host range expansion.</title>
        <authorList>
            <person name="Wyka S.A."/>
            <person name="Mondo S.J."/>
            <person name="Liu M."/>
            <person name="Dettman J."/>
            <person name="Nalam V."/>
            <person name="Broders K.D."/>
        </authorList>
    </citation>
    <scope>NUCLEOTIDE SEQUENCE</scope>
    <source>
        <strain evidence="1">CCC 489</strain>
    </source>
</reference>